<gene>
    <name evidence="2" type="ORF">EDD42_0042</name>
</gene>
<keyword evidence="1" id="KW-0472">Membrane</keyword>
<accession>A0A3N2BXK9</accession>
<reference evidence="2 3" key="1">
    <citation type="submission" date="2018-11" db="EMBL/GenBank/DDBJ databases">
        <title>Sequencing the genomes of 1000 actinobacteria strains.</title>
        <authorList>
            <person name="Klenk H.-P."/>
        </authorList>
    </citation>
    <scope>NUCLEOTIDE SEQUENCE [LARGE SCALE GENOMIC DNA]</scope>
    <source>
        <strain evidence="2 3">DSM 14012</strain>
    </source>
</reference>
<protein>
    <submittedName>
        <fullName evidence="2">Uncharacterized protein</fullName>
    </submittedName>
</protein>
<keyword evidence="1" id="KW-1133">Transmembrane helix</keyword>
<dbReference type="AlphaFoldDB" id="A0A3N2BXK9"/>
<dbReference type="RefSeq" id="WP_143736403.1">
    <property type="nucleotide sequence ID" value="NZ_FXAP01000002.1"/>
</dbReference>
<evidence type="ECO:0000313" key="3">
    <source>
        <dbReference type="Proteomes" id="UP000266915"/>
    </source>
</evidence>
<dbReference type="EMBL" id="RKHL01000001">
    <property type="protein sequence ID" value="ROR80011.1"/>
    <property type="molecule type" value="Genomic_DNA"/>
</dbReference>
<proteinExistence type="predicted"/>
<feature type="transmembrane region" description="Helical" evidence="1">
    <location>
        <begin position="20"/>
        <end position="39"/>
    </location>
</feature>
<organism evidence="2 3">
    <name type="scientific">Plantibacter flavus</name>
    <dbReference type="NCBI Taxonomy" id="150123"/>
    <lineage>
        <taxon>Bacteria</taxon>
        <taxon>Bacillati</taxon>
        <taxon>Actinomycetota</taxon>
        <taxon>Actinomycetes</taxon>
        <taxon>Micrococcales</taxon>
        <taxon>Microbacteriaceae</taxon>
        <taxon>Plantibacter</taxon>
    </lineage>
</organism>
<dbReference type="Proteomes" id="UP000266915">
    <property type="component" value="Unassembled WGS sequence"/>
</dbReference>
<evidence type="ECO:0000256" key="1">
    <source>
        <dbReference type="SAM" id="Phobius"/>
    </source>
</evidence>
<evidence type="ECO:0000313" key="2">
    <source>
        <dbReference type="EMBL" id="ROR80011.1"/>
    </source>
</evidence>
<name>A0A3N2BXK9_9MICO</name>
<keyword evidence="1" id="KW-0812">Transmembrane</keyword>
<sequence>MALTPATPTHSRDSGAALPLVIALGMVIIIVATSAIAFANGGGLKSRHDADWDAALAAAYAGVEEYRSRLTAISDYQLCINDNSPFTPEPPSEVDGCGTNPALSVEPAGDWARLDDRSAFRYEIDNSGYASTGELRIRATGRVGTVTRSVIAELREEDLTRYAALVMFATPTASSSNNWGSSNWGTPDWGDPTAPTSDQFARKCDRAAWAGRDSEACPQTVWGAPGTLLGNAVWQGPVHSNDSIVGCDVTFEDSFGSSDPHTRADTSRGCGDDQRPVVYKKVIDIPTTLGVLRENTQPVPINGAVGCLYTGPTSVKFHSNGSMTVRSPQTKYTNVRLDLRDIRNPAECGTPGTAPGALGSPGGATISVLDGSILYVQDITDATKDPNSHDTWTVQAGCFTSNGVGFPIAGESHPVAINNNQYRTAACPYGARSGDLFVEGEFTGSMSLAAEGSAYLTGNLTNVEPMSDLLGIMAQRDIVVWNPITWERPIGCEVSGACGSPIPLVGGDREISASLLSTNGGIVVQNAGAGGNQGALRIHGSVASRYAGITHITGPGGYTGGYQDVVVTYNERLRSAAPPRFIRPNSAVHTLAELIEVKPAFSPDGTPQ</sequence>
<comment type="caution">
    <text evidence="2">The sequence shown here is derived from an EMBL/GenBank/DDBJ whole genome shotgun (WGS) entry which is preliminary data.</text>
</comment>
<keyword evidence="3" id="KW-1185">Reference proteome</keyword>